<keyword evidence="4 6" id="KW-1133">Transmembrane helix</keyword>
<evidence type="ECO:0000256" key="4">
    <source>
        <dbReference type="ARBA" id="ARBA00022989"/>
    </source>
</evidence>
<feature type="transmembrane region" description="Helical" evidence="6">
    <location>
        <begin position="267"/>
        <end position="284"/>
    </location>
</feature>
<dbReference type="EMBL" id="JAUNQW010000001">
    <property type="protein sequence ID" value="MDO5456806.1"/>
    <property type="molecule type" value="Genomic_DNA"/>
</dbReference>
<gene>
    <name evidence="7" type="ORF">Q4F26_00535</name>
</gene>
<keyword evidence="3 6" id="KW-0812">Transmembrane</keyword>
<evidence type="ECO:0000256" key="1">
    <source>
        <dbReference type="ARBA" id="ARBA00004651"/>
    </source>
</evidence>
<evidence type="ECO:0000256" key="3">
    <source>
        <dbReference type="ARBA" id="ARBA00022692"/>
    </source>
</evidence>
<dbReference type="PANTHER" id="PTHR32196:SF69">
    <property type="entry name" value="BRANCHED-CHAIN AMINO ACID TRANSPORT SYSTEM, PERMEASE PROTEIN"/>
    <property type="match status" value="1"/>
</dbReference>
<feature type="transmembrane region" description="Helical" evidence="6">
    <location>
        <begin position="208"/>
        <end position="229"/>
    </location>
</feature>
<reference evidence="7" key="1">
    <citation type="submission" date="2023-07" db="EMBL/GenBank/DDBJ databases">
        <title>Between Cages and Wild: Unraveling the Impact of Captivity on Animal Microbiomes and Antimicrobial Resistance.</title>
        <authorList>
            <person name="Schmartz G.P."/>
            <person name="Rehner J."/>
            <person name="Schuff M.J."/>
            <person name="Becker S.L."/>
            <person name="Kravczyk M."/>
            <person name="Gurevich A."/>
            <person name="Francke R."/>
            <person name="Mueller R."/>
            <person name="Keller V."/>
            <person name="Keller A."/>
        </authorList>
    </citation>
    <scope>NUCLEOTIDE SEQUENCE</scope>
    <source>
        <strain evidence="7">S39M_St_73</strain>
    </source>
</reference>
<comment type="caution">
    <text evidence="7">The sequence shown here is derived from an EMBL/GenBank/DDBJ whole genome shotgun (WGS) entry which is preliminary data.</text>
</comment>
<feature type="transmembrane region" description="Helical" evidence="6">
    <location>
        <begin position="130"/>
        <end position="152"/>
    </location>
</feature>
<dbReference type="GO" id="GO:0022857">
    <property type="term" value="F:transmembrane transporter activity"/>
    <property type="evidence" value="ECO:0007669"/>
    <property type="project" value="InterPro"/>
</dbReference>
<feature type="transmembrane region" description="Helical" evidence="6">
    <location>
        <begin position="6"/>
        <end position="25"/>
    </location>
</feature>
<feature type="transmembrane region" description="Helical" evidence="6">
    <location>
        <begin position="182"/>
        <end position="202"/>
    </location>
</feature>
<feature type="transmembrane region" description="Helical" evidence="6">
    <location>
        <begin position="37"/>
        <end position="54"/>
    </location>
</feature>
<evidence type="ECO:0000256" key="6">
    <source>
        <dbReference type="SAM" id="Phobius"/>
    </source>
</evidence>
<dbReference type="InterPro" id="IPR001851">
    <property type="entry name" value="ABC_transp_permease"/>
</dbReference>
<feature type="transmembrane region" description="Helical" evidence="6">
    <location>
        <begin position="241"/>
        <end position="261"/>
    </location>
</feature>
<comment type="subcellular location">
    <subcellularLocation>
        <location evidence="1">Cell membrane</location>
        <topology evidence="1">Multi-pass membrane protein</topology>
    </subcellularLocation>
</comment>
<keyword evidence="5 6" id="KW-0472">Membrane</keyword>
<organism evidence="7 8">
    <name type="scientific">Atopococcus tabaci</name>
    <dbReference type="NCBI Taxonomy" id="269774"/>
    <lineage>
        <taxon>Bacteria</taxon>
        <taxon>Bacillati</taxon>
        <taxon>Bacillota</taxon>
        <taxon>Bacilli</taxon>
        <taxon>Lactobacillales</taxon>
        <taxon>Carnobacteriaceae</taxon>
        <taxon>Atopococcus</taxon>
    </lineage>
</organism>
<evidence type="ECO:0000313" key="8">
    <source>
        <dbReference type="Proteomes" id="UP001171751"/>
    </source>
</evidence>
<name>A0AA43RJT3_9LACT</name>
<evidence type="ECO:0000313" key="7">
    <source>
        <dbReference type="EMBL" id="MDO5456806.1"/>
    </source>
</evidence>
<proteinExistence type="predicted"/>
<dbReference type="Pfam" id="PF02653">
    <property type="entry name" value="BPD_transp_2"/>
    <property type="match status" value="1"/>
</dbReference>
<evidence type="ECO:0000256" key="5">
    <source>
        <dbReference type="ARBA" id="ARBA00023136"/>
    </source>
</evidence>
<sequence length="294" mass="31179">MTIALGAIAEGLLWTFMAVGIFISFRILKRPDLTSEGSFPLGAAVASILIVNGVNPFLATLGAFLAGALAGFVTGLLMTKLQIPGLLAGILVMTALYSINLRIMGKSNLSLINAPRLTTFLSDYIDLPPFYNTIIIALIILAVIIFLVSHFFKTEYGQSIIATGDNEHMARSMGINTDTMKIIGLSLANGLVGLSGGLISQFNGYADISMGIGTLVIGLAGILIAETFIPNLNMSMRYVSLPIGAIAYRLIIALVLAFGMQPNDLKVISAVVLGVLIAMPNLLNSRTEPFSARK</sequence>
<feature type="transmembrane region" description="Helical" evidence="6">
    <location>
        <begin position="85"/>
        <end position="103"/>
    </location>
</feature>
<dbReference type="GO" id="GO:0005886">
    <property type="term" value="C:plasma membrane"/>
    <property type="evidence" value="ECO:0007669"/>
    <property type="project" value="UniProtKB-SubCell"/>
</dbReference>
<accession>A0AA43RJT3</accession>
<keyword evidence="2" id="KW-1003">Cell membrane</keyword>
<dbReference type="CDD" id="cd06574">
    <property type="entry name" value="TM_PBP1_branched-chain-AA_like"/>
    <property type="match status" value="1"/>
</dbReference>
<keyword evidence="8" id="KW-1185">Reference proteome</keyword>
<evidence type="ECO:0000256" key="2">
    <source>
        <dbReference type="ARBA" id="ARBA00022475"/>
    </source>
</evidence>
<dbReference type="Proteomes" id="UP001171751">
    <property type="component" value="Unassembled WGS sequence"/>
</dbReference>
<protein>
    <submittedName>
        <fullName evidence="7">ABC transporter permease</fullName>
    </submittedName>
</protein>
<dbReference type="AlphaFoldDB" id="A0AA43RJT3"/>
<dbReference type="PANTHER" id="PTHR32196">
    <property type="entry name" value="ABC TRANSPORTER PERMEASE PROTEIN YPHD-RELATED-RELATED"/>
    <property type="match status" value="1"/>
</dbReference>